<dbReference type="EMBL" id="HQ891003">
    <property type="protein sequence ID" value="AEK78067.1"/>
    <property type="molecule type" value="mRNA"/>
</dbReference>
<feature type="domain" description="Invertebrate defensins family profile" evidence="3">
    <location>
        <begin position="26"/>
        <end position="61"/>
    </location>
</feature>
<evidence type="ECO:0000259" key="3">
    <source>
        <dbReference type="PROSITE" id="PS51378"/>
    </source>
</evidence>
<dbReference type="EMBL" id="KX454491">
    <property type="protein sequence ID" value="APY18897.1"/>
    <property type="molecule type" value="mRNA"/>
</dbReference>
<proteinExistence type="evidence at transcript level"/>
<dbReference type="Pfam" id="PF01097">
    <property type="entry name" value="Defensin_2"/>
    <property type="match status" value="1"/>
</dbReference>
<sequence length="70" mass="7512">MFAKACFVLFFVCIMVGSASANPQKRLTCEFGGVQACAAHCILLGYTGGWCDGHNYCHCKTSGKREAETA</sequence>
<protein>
    <submittedName>
        <fullName evidence="4">Defensin</fullName>
    </submittedName>
</protein>
<dbReference type="AlphaFoldDB" id="G0Z5N3"/>
<feature type="signal peptide" evidence="2">
    <location>
        <begin position="1"/>
        <end position="21"/>
    </location>
</feature>
<evidence type="ECO:0000256" key="1">
    <source>
        <dbReference type="ARBA" id="ARBA00023157"/>
    </source>
</evidence>
<evidence type="ECO:0000313" key="5">
    <source>
        <dbReference type="EMBL" id="APY18897.1"/>
    </source>
</evidence>
<dbReference type="SMR" id="G0Z5N3"/>
<dbReference type="PROSITE" id="PS51378">
    <property type="entry name" value="INVERT_DEFENSINS"/>
    <property type="match status" value="1"/>
</dbReference>
<reference evidence="5" key="2">
    <citation type="submission" date="2016-06" db="EMBL/GenBank/DDBJ databases">
        <authorList>
            <person name="Kjaerup R.B."/>
            <person name="Dalgaard T.S."/>
            <person name="Juul-Madsen H.R."/>
        </authorList>
    </citation>
    <scope>NUCLEOTIDE SEQUENCE</scope>
</reference>
<keyword evidence="1" id="KW-1015">Disulfide bond</keyword>
<evidence type="ECO:0000256" key="2">
    <source>
        <dbReference type="SAM" id="SignalP"/>
    </source>
</evidence>
<dbReference type="Gene3D" id="3.30.30.10">
    <property type="entry name" value="Knottin, scorpion toxin-like"/>
    <property type="match status" value="1"/>
</dbReference>
<dbReference type="InterPro" id="IPR036574">
    <property type="entry name" value="Scorpion_toxin-like_sf"/>
</dbReference>
<name>G0Z5N3_RUDPH</name>
<feature type="chain" id="PRO_5014571707" evidence="2">
    <location>
        <begin position="22"/>
        <end position="70"/>
    </location>
</feature>
<reference evidence="4" key="1">
    <citation type="submission" date="2011-01" db="EMBL/GenBank/DDBJ databases">
        <title>Molecular characterization of a defensin from clam Venerupis philippinarum.</title>
        <authorList>
            <person name="Zhang L."/>
            <person name="Zhao J."/>
            <person name="Wu H."/>
        </authorList>
    </citation>
    <scope>NUCLEOTIDE SEQUENCE</scope>
</reference>
<dbReference type="SUPFAM" id="SSF57095">
    <property type="entry name" value="Scorpion toxin-like"/>
    <property type="match status" value="1"/>
</dbReference>
<accession>G0Z5N3</accession>
<dbReference type="InterPro" id="IPR001542">
    <property type="entry name" value="Defensin_invertebrate/fungal"/>
</dbReference>
<dbReference type="GO" id="GO:0006952">
    <property type="term" value="P:defense response"/>
    <property type="evidence" value="ECO:0007669"/>
    <property type="project" value="InterPro"/>
</dbReference>
<keyword evidence="2" id="KW-0732">Signal</keyword>
<evidence type="ECO:0000313" key="4">
    <source>
        <dbReference type="EMBL" id="AEK78067.1"/>
    </source>
</evidence>
<organism evidence="4">
    <name type="scientific">Ruditapes philippinarum</name>
    <name type="common">Japanese carpet shell</name>
    <name type="synonym">Venerupis philippinarum</name>
    <dbReference type="NCBI Taxonomy" id="129788"/>
    <lineage>
        <taxon>Eukaryota</taxon>
        <taxon>Metazoa</taxon>
        <taxon>Spiralia</taxon>
        <taxon>Lophotrochozoa</taxon>
        <taxon>Mollusca</taxon>
        <taxon>Bivalvia</taxon>
        <taxon>Autobranchia</taxon>
        <taxon>Heteroconchia</taxon>
        <taxon>Euheterodonta</taxon>
        <taxon>Imparidentia</taxon>
        <taxon>Neoheterodontei</taxon>
        <taxon>Venerida</taxon>
        <taxon>Veneroidea</taxon>
        <taxon>Veneridae</taxon>
        <taxon>Ruditapes</taxon>
    </lineage>
</organism>